<dbReference type="RefSeq" id="WP_239082421.1">
    <property type="nucleotide sequence ID" value="NZ_BOMX01000095.1"/>
</dbReference>
<dbReference type="Proteomes" id="UP000320239">
    <property type="component" value="Unassembled WGS sequence"/>
</dbReference>
<gene>
    <name evidence="2" type="ORF">FHX34_105468</name>
</gene>
<evidence type="ECO:0000256" key="1">
    <source>
        <dbReference type="SAM" id="MobiDB-lite"/>
    </source>
</evidence>
<dbReference type="EMBL" id="VIWY01000005">
    <property type="protein sequence ID" value="TWG12601.1"/>
    <property type="molecule type" value="Genomic_DNA"/>
</dbReference>
<dbReference type="AlphaFoldDB" id="A0A561VLV6"/>
<organism evidence="2 3">
    <name type="scientific">Actinoplanes teichomyceticus</name>
    <dbReference type="NCBI Taxonomy" id="1867"/>
    <lineage>
        <taxon>Bacteria</taxon>
        <taxon>Bacillati</taxon>
        <taxon>Actinomycetota</taxon>
        <taxon>Actinomycetes</taxon>
        <taxon>Micromonosporales</taxon>
        <taxon>Micromonosporaceae</taxon>
        <taxon>Actinoplanes</taxon>
    </lineage>
</organism>
<accession>A0A561VLV6</accession>
<evidence type="ECO:0000313" key="3">
    <source>
        <dbReference type="Proteomes" id="UP000320239"/>
    </source>
</evidence>
<proteinExistence type="predicted"/>
<feature type="region of interest" description="Disordered" evidence="1">
    <location>
        <begin position="31"/>
        <end position="87"/>
    </location>
</feature>
<comment type="caution">
    <text evidence="2">The sequence shown here is derived from an EMBL/GenBank/DDBJ whole genome shotgun (WGS) entry which is preliminary data.</text>
</comment>
<name>A0A561VLV6_ACTTI</name>
<reference evidence="2 3" key="1">
    <citation type="submission" date="2019-06" db="EMBL/GenBank/DDBJ databases">
        <title>Sequencing the genomes of 1000 actinobacteria strains.</title>
        <authorList>
            <person name="Klenk H.-P."/>
        </authorList>
    </citation>
    <scope>NUCLEOTIDE SEQUENCE [LARGE SCALE GENOMIC DNA]</scope>
    <source>
        <strain evidence="2 3">DSM 43866</strain>
    </source>
</reference>
<feature type="compositionally biased region" description="Low complexity" evidence="1">
    <location>
        <begin position="69"/>
        <end position="78"/>
    </location>
</feature>
<sequence>MSALAHQIAGLLAVGWTEAEIRAALATAVDAPGAADAGAQERRWRDAPGTSATNGSGPPANRRRGKPGGPETAEGPAPLSRGSALPP</sequence>
<evidence type="ECO:0000313" key="2">
    <source>
        <dbReference type="EMBL" id="TWG12601.1"/>
    </source>
</evidence>
<keyword evidence="3" id="KW-1185">Reference proteome</keyword>
<protein>
    <submittedName>
        <fullName evidence="2">Uncharacterized protein</fullName>
    </submittedName>
</protein>